<dbReference type="EMBL" id="PRDK01000004">
    <property type="protein sequence ID" value="MBE8713525.1"/>
    <property type="molecule type" value="Genomic_DNA"/>
</dbReference>
<proteinExistence type="predicted"/>
<evidence type="ECO:0000313" key="2">
    <source>
        <dbReference type="EMBL" id="MBE8713525.1"/>
    </source>
</evidence>
<organism evidence="2 3">
    <name type="scientific">Sphingobacterium hungaricum</name>
    <dbReference type="NCBI Taxonomy" id="2082723"/>
    <lineage>
        <taxon>Bacteria</taxon>
        <taxon>Pseudomonadati</taxon>
        <taxon>Bacteroidota</taxon>
        <taxon>Sphingobacteriia</taxon>
        <taxon>Sphingobacteriales</taxon>
        <taxon>Sphingobacteriaceae</taxon>
        <taxon>Sphingobacterium</taxon>
    </lineage>
</organism>
<dbReference type="Proteomes" id="UP000616201">
    <property type="component" value="Unassembled WGS sequence"/>
</dbReference>
<reference evidence="2" key="1">
    <citation type="submission" date="2018-02" db="EMBL/GenBank/DDBJ databases">
        <authorList>
            <person name="Vasarhelyi B.M."/>
            <person name="Deshmukh S."/>
            <person name="Balint B."/>
            <person name="Kukolya J."/>
        </authorList>
    </citation>
    <scope>NUCLEOTIDE SEQUENCE</scope>
    <source>
        <strain evidence="2">KB22</strain>
    </source>
</reference>
<feature type="transmembrane region" description="Helical" evidence="1">
    <location>
        <begin position="52"/>
        <end position="72"/>
    </location>
</feature>
<accession>A0A928UY57</accession>
<keyword evidence="1" id="KW-1133">Transmembrane helix</keyword>
<evidence type="ECO:0000256" key="1">
    <source>
        <dbReference type="SAM" id="Phobius"/>
    </source>
</evidence>
<feature type="transmembrane region" description="Helical" evidence="1">
    <location>
        <begin position="84"/>
        <end position="103"/>
    </location>
</feature>
<keyword evidence="1" id="KW-0812">Transmembrane</keyword>
<sequence>MMDTSKNHTISKIVAKTMLRLFILLLGFAAYLYFSIDTIVLDNMKVSFPHQWAFLFPMLLLIIEIGLLFFMLKHKYSKSDINWLFSLNSLLLNIYLILLYTRIYPLLNFGS</sequence>
<feature type="transmembrane region" description="Helical" evidence="1">
    <location>
        <begin position="21"/>
        <end position="40"/>
    </location>
</feature>
<dbReference type="AlphaFoldDB" id="A0A928UY57"/>
<protein>
    <submittedName>
        <fullName evidence="2">Uncharacterized protein</fullName>
    </submittedName>
</protein>
<evidence type="ECO:0000313" key="3">
    <source>
        <dbReference type="Proteomes" id="UP000616201"/>
    </source>
</evidence>
<keyword evidence="1" id="KW-0472">Membrane</keyword>
<gene>
    <name evidence="2" type="ORF">C4F49_07525</name>
</gene>
<name>A0A928UY57_9SPHI</name>
<keyword evidence="3" id="KW-1185">Reference proteome</keyword>
<comment type="caution">
    <text evidence="2">The sequence shown here is derived from an EMBL/GenBank/DDBJ whole genome shotgun (WGS) entry which is preliminary data.</text>
</comment>